<keyword evidence="2" id="KW-1185">Reference proteome</keyword>
<accession>A0ACC0Z7V6</accession>
<name>A0ACC0Z7V6_9ROSI</name>
<dbReference type="EMBL" id="CM047738">
    <property type="protein sequence ID" value="KAJ0046443.1"/>
    <property type="molecule type" value="Genomic_DNA"/>
</dbReference>
<dbReference type="Proteomes" id="UP001163603">
    <property type="component" value="Chromosome 3"/>
</dbReference>
<reference evidence="2" key="1">
    <citation type="journal article" date="2023" name="G3 (Bethesda)">
        <title>Genome assembly and association tests identify interacting loci associated with vigor, precocity, and sex in interspecific pistachio rootstocks.</title>
        <authorList>
            <person name="Palmer W."/>
            <person name="Jacygrad E."/>
            <person name="Sagayaradj S."/>
            <person name="Cavanaugh K."/>
            <person name="Han R."/>
            <person name="Bertier L."/>
            <person name="Beede B."/>
            <person name="Kafkas S."/>
            <person name="Golino D."/>
            <person name="Preece J."/>
            <person name="Michelmore R."/>
        </authorList>
    </citation>
    <scope>NUCLEOTIDE SEQUENCE [LARGE SCALE GENOMIC DNA]</scope>
</reference>
<evidence type="ECO:0000313" key="2">
    <source>
        <dbReference type="Proteomes" id="UP001163603"/>
    </source>
</evidence>
<evidence type="ECO:0000313" key="1">
    <source>
        <dbReference type="EMBL" id="KAJ0046443.1"/>
    </source>
</evidence>
<organism evidence="1 2">
    <name type="scientific">Pistacia integerrima</name>
    <dbReference type="NCBI Taxonomy" id="434235"/>
    <lineage>
        <taxon>Eukaryota</taxon>
        <taxon>Viridiplantae</taxon>
        <taxon>Streptophyta</taxon>
        <taxon>Embryophyta</taxon>
        <taxon>Tracheophyta</taxon>
        <taxon>Spermatophyta</taxon>
        <taxon>Magnoliopsida</taxon>
        <taxon>eudicotyledons</taxon>
        <taxon>Gunneridae</taxon>
        <taxon>Pentapetalae</taxon>
        <taxon>rosids</taxon>
        <taxon>malvids</taxon>
        <taxon>Sapindales</taxon>
        <taxon>Anacardiaceae</taxon>
        <taxon>Pistacia</taxon>
    </lineage>
</organism>
<sequence>MPLFPSLEDLKLCETSWKPLERTMMLMNREGASTSSSFSAPLSNLKSMHIVKIPDLESLPMDGMQKLTSLLDLKILSCPRLTHVDQDIKFLPSLQNLTIIPRDLLVDEKRLQILRRTFPSRTASLNLKPKPDHFSYSIVRSVPMDPHRRHTLAASIRAQQPESKDGSAVISPVKEDAEIALKAKEWEVGMFRNEVAASQGIRIRRAPTGPPLEYAGPFELRIQNESSSQKILE</sequence>
<comment type="caution">
    <text evidence="1">The sequence shown here is derived from an EMBL/GenBank/DDBJ whole genome shotgun (WGS) entry which is preliminary data.</text>
</comment>
<protein>
    <submittedName>
        <fullName evidence="1">Uncharacterized protein</fullName>
    </submittedName>
</protein>
<proteinExistence type="predicted"/>
<gene>
    <name evidence="1" type="ORF">Pint_05380</name>
</gene>